<evidence type="ECO:0000313" key="1">
    <source>
        <dbReference type="EMBL" id="SVD92107.1"/>
    </source>
</evidence>
<protein>
    <recommendedName>
        <fullName evidence="2">Outer membrane protein A</fullName>
    </recommendedName>
</protein>
<proteinExistence type="predicted"/>
<gene>
    <name evidence="1" type="ORF">METZ01_LOCUS444961</name>
</gene>
<feature type="non-terminal residue" evidence="1">
    <location>
        <position position="259"/>
    </location>
</feature>
<dbReference type="EMBL" id="UINC01182092">
    <property type="protein sequence ID" value="SVD92107.1"/>
    <property type="molecule type" value="Genomic_DNA"/>
</dbReference>
<accession>A0A382Z9A9</accession>
<evidence type="ECO:0008006" key="2">
    <source>
        <dbReference type="Google" id="ProtNLM"/>
    </source>
</evidence>
<sequence length="259" mass="25938">GGAQNIVADDYVNLVVGGGAGTKTLLGAVVVAGAFTTDASVTTAMAANNLTVAGATTIPGTVTMTTATLDANGSFDATGGTIDINGLGNLTLASTVTDLGTLSIDFGKVTYDGTAQTVFADTYFDLTVATGNTKTLGGNLVIANDLTIDAGVTLDVSGSDYNINIARHFINSGTFTMQEGLVTFDGNDHQTLTSGGSSFYAITFNNGGGSGKKLIIDGTLTLANNLTITAGTLDLDTNDPNISIAGDLAIADGAVWTKG</sequence>
<organism evidence="1">
    <name type="scientific">marine metagenome</name>
    <dbReference type="NCBI Taxonomy" id="408172"/>
    <lineage>
        <taxon>unclassified sequences</taxon>
        <taxon>metagenomes</taxon>
        <taxon>ecological metagenomes</taxon>
    </lineage>
</organism>
<feature type="non-terminal residue" evidence="1">
    <location>
        <position position="1"/>
    </location>
</feature>
<reference evidence="1" key="1">
    <citation type="submission" date="2018-05" db="EMBL/GenBank/DDBJ databases">
        <authorList>
            <person name="Lanie J.A."/>
            <person name="Ng W.-L."/>
            <person name="Kazmierczak K.M."/>
            <person name="Andrzejewski T.M."/>
            <person name="Davidsen T.M."/>
            <person name="Wayne K.J."/>
            <person name="Tettelin H."/>
            <person name="Glass J.I."/>
            <person name="Rusch D."/>
            <person name="Podicherti R."/>
            <person name="Tsui H.-C.T."/>
            <person name="Winkler M.E."/>
        </authorList>
    </citation>
    <scope>NUCLEOTIDE SEQUENCE</scope>
</reference>
<name>A0A382Z9A9_9ZZZZ</name>
<dbReference type="AlphaFoldDB" id="A0A382Z9A9"/>